<sequence length="210" mass="24035">MDPFERMQQQMRNVNSHTEDSKVKREGLQPGESIIMSVDNALSPQQTAELRSLVNQDSIQSIVSKKEEFTNNDEVRRSQVHWLAPDKHEHIYQTVLGIAENSNKKYQFKISAIDQRIQLAIYDESVQGFYRWHMDWGGGALQRKISISIPLNDPSEYEGGNLEFNINGDSISLPQKMGAAIVFPSFILHRVTPVTKGRRYSLVAWIKGEF</sequence>
<evidence type="ECO:0000256" key="1">
    <source>
        <dbReference type="ARBA" id="ARBA00001961"/>
    </source>
</evidence>
<evidence type="ECO:0000256" key="2">
    <source>
        <dbReference type="ARBA" id="ARBA00022723"/>
    </source>
</evidence>
<feature type="region of interest" description="Disordered" evidence="7">
    <location>
        <begin position="1"/>
        <end position="26"/>
    </location>
</feature>
<evidence type="ECO:0000313" key="10">
    <source>
        <dbReference type="Proteomes" id="UP000193450"/>
    </source>
</evidence>
<keyword evidence="2" id="KW-0479">Metal-binding</keyword>
<dbReference type="GO" id="GO:0051213">
    <property type="term" value="F:dioxygenase activity"/>
    <property type="evidence" value="ECO:0007669"/>
    <property type="project" value="UniProtKB-KW"/>
</dbReference>
<keyword evidence="10" id="KW-1185">Reference proteome</keyword>
<dbReference type="GO" id="GO:0031418">
    <property type="term" value="F:L-ascorbic acid binding"/>
    <property type="evidence" value="ECO:0007669"/>
    <property type="project" value="UniProtKB-KW"/>
</dbReference>
<feature type="compositionally biased region" description="Basic and acidic residues" evidence="7">
    <location>
        <begin position="17"/>
        <end position="26"/>
    </location>
</feature>
<feature type="domain" description="Fe2OG dioxygenase" evidence="8">
    <location>
        <begin position="112"/>
        <end position="208"/>
    </location>
</feature>
<dbReference type="InterPro" id="IPR006620">
    <property type="entry name" value="Pro_4_hyd_alph"/>
</dbReference>
<evidence type="ECO:0000259" key="8">
    <source>
        <dbReference type="PROSITE" id="PS51471"/>
    </source>
</evidence>
<evidence type="ECO:0000256" key="5">
    <source>
        <dbReference type="ARBA" id="ARBA00023002"/>
    </source>
</evidence>
<evidence type="ECO:0000313" key="9">
    <source>
        <dbReference type="EMBL" id="ARN74893.1"/>
    </source>
</evidence>
<feature type="compositionally biased region" description="Polar residues" evidence="7">
    <location>
        <begin position="7"/>
        <end position="16"/>
    </location>
</feature>
<dbReference type="STRING" id="716816.BST96_12670"/>
<dbReference type="OrthoDB" id="9812472at2"/>
<dbReference type="SMART" id="SM00702">
    <property type="entry name" value="P4Hc"/>
    <property type="match status" value="1"/>
</dbReference>
<dbReference type="EMBL" id="CP019343">
    <property type="protein sequence ID" value="ARN74893.1"/>
    <property type="molecule type" value="Genomic_DNA"/>
</dbReference>
<dbReference type="AlphaFoldDB" id="A0A1X9NLS5"/>
<dbReference type="Pfam" id="PF13640">
    <property type="entry name" value="2OG-FeII_Oxy_3"/>
    <property type="match status" value="1"/>
</dbReference>
<dbReference type="InterPro" id="IPR005123">
    <property type="entry name" value="Oxoglu/Fe-dep_dioxygenase_dom"/>
</dbReference>
<protein>
    <recommendedName>
        <fullName evidence="8">Fe2OG dioxygenase domain-containing protein</fullName>
    </recommendedName>
</protein>
<dbReference type="KEGG" id="osg:BST96_12670"/>
<accession>A0A1X9NLS5</accession>
<name>A0A1X9NLS5_9GAMM</name>
<gene>
    <name evidence="9" type="ORF">BST96_12670</name>
</gene>
<dbReference type="RefSeq" id="WP_085759059.1">
    <property type="nucleotide sequence ID" value="NZ_CP019343.1"/>
</dbReference>
<evidence type="ECO:0000256" key="4">
    <source>
        <dbReference type="ARBA" id="ARBA00022964"/>
    </source>
</evidence>
<dbReference type="GO" id="GO:0005506">
    <property type="term" value="F:iron ion binding"/>
    <property type="evidence" value="ECO:0007669"/>
    <property type="project" value="InterPro"/>
</dbReference>
<comment type="cofactor">
    <cofactor evidence="1">
        <name>L-ascorbate</name>
        <dbReference type="ChEBI" id="CHEBI:38290"/>
    </cofactor>
</comment>
<organism evidence="9 10">
    <name type="scientific">Oceanicoccus sagamiensis</name>
    <dbReference type="NCBI Taxonomy" id="716816"/>
    <lineage>
        <taxon>Bacteria</taxon>
        <taxon>Pseudomonadati</taxon>
        <taxon>Pseudomonadota</taxon>
        <taxon>Gammaproteobacteria</taxon>
        <taxon>Cellvibrionales</taxon>
        <taxon>Spongiibacteraceae</taxon>
        <taxon>Oceanicoccus</taxon>
    </lineage>
</organism>
<dbReference type="Gene3D" id="2.60.120.620">
    <property type="entry name" value="q2cbj1_9rhob like domain"/>
    <property type="match status" value="1"/>
</dbReference>
<evidence type="ECO:0000256" key="6">
    <source>
        <dbReference type="ARBA" id="ARBA00023004"/>
    </source>
</evidence>
<evidence type="ECO:0000256" key="3">
    <source>
        <dbReference type="ARBA" id="ARBA00022896"/>
    </source>
</evidence>
<dbReference type="SUPFAM" id="SSF51197">
    <property type="entry name" value="Clavaminate synthase-like"/>
    <property type="match status" value="1"/>
</dbReference>
<keyword evidence="5" id="KW-0560">Oxidoreductase</keyword>
<keyword evidence="6" id="KW-0408">Iron</keyword>
<proteinExistence type="predicted"/>
<evidence type="ECO:0000256" key="7">
    <source>
        <dbReference type="SAM" id="MobiDB-lite"/>
    </source>
</evidence>
<dbReference type="InterPro" id="IPR044862">
    <property type="entry name" value="Pro_4_hyd_alph_FE2OG_OXY"/>
</dbReference>
<keyword evidence="4" id="KW-0223">Dioxygenase</keyword>
<keyword evidence="3" id="KW-0847">Vitamin C</keyword>
<reference evidence="9 10" key="1">
    <citation type="submission" date="2016-11" db="EMBL/GenBank/DDBJ databases">
        <title>Trade-off between light-utilization and light-protection in marine flavobacteria.</title>
        <authorList>
            <person name="Kumagai Y."/>
        </authorList>
    </citation>
    <scope>NUCLEOTIDE SEQUENCE [LARGE SCALE GENOMIC DNA]</scope>
    <source>
        <strain evidence="9 10">NBRC 107125</strain>
    </source>
</reference>
<dbReference type="Proteomes" id="UP000193450">
    <property type="component" value="Chromosome"/>
</dbReference>
<dbReference type="PROSITE" id="PS51471">
    <property type="entry name" value="FE2OG_OXY"/>
    <property type="match status" value="1"/>
</dbReference>
<dbReference type="GO" id="GO:0016705">
    <property type="term" value="F:oxidoreductase activity, acting on paired donors, with incorporation or reduction of molecular oxygen"/>
    <property type="evidence" value="ECO:0007669"/>
    <property type="project" value="InterPro"/>
</dbReference>